<dbReference type="GO" id="GO:0005886">
    <property type="term" value="C:plasma membrane"/>
    <property type="evidence" value="ECO:0007669"/>
    <property type="project" value="UniProtKB-SubCell"/>
</dbReference>
<evidence type="ECO:0000313" key="11">
    <source>
        <dbReference type="Proteomes" id="UP000203464"/>
    </source>
</evidence>
<dbReference type="PANTHER" id="PTHR34308:SF1">
    <property type="entry name" value="COBALAMIN BIOSYNTHESIS PROTEIN CBIB"/>
    <property type="match status" value="1"/>
</dbReference>
<comment type="function">
    <text evidence="9">Converts cobyric acid to cobinamide by the addition of aminopropanol on the F carboxylic group.</text>
</comment>
<evidence type="ECO:0000256" key="4">
    <source>
        <dbReference type="ARBA" id="ARBA00022475"/>
    </source>
</evidence>
<evidence type="ECO:0000256" key="1">
    <source>
        <dbReference type="ARBA" id="ARBA00004651"/>
    </source>
</evidence>
<dbReference type="GO" id="GO:0015420">
    <property type="term" value="F:ABC-type vitamin B12 transporter activity"/>
    <property type="evidence" value="ECO:0007669"/>
    <property type="project" value="UniProtKB-UniRule"/>
</dbReference>
<feature type="transmembrane region" description="Helical" evidence="9">
    <location>
        <begin position="48"/>
        <end position="70"/>
    </location>
</feature>
<dbReference type="GO" id="GO:0009236">
    <property type="term" value="P:cobalamin biosynthetic process"/>
    <property type="evidence" value="ECO:0007669"/>
    <property type="project" value="UniProtKB-UniRule"/>
</dbReference>
<dbReference type="PANTHER" id="PTHR34308">
    <property type="entry name" value="COBALAMIN BIOSYNTHESIS PROTEIN CBIB"/>
    <property type="match status" value="1"/>
</dbReference>
<dbReference type="EMBL" id="FXYD01000003">
    <property type="protein sequence ID" value="SMX39856.1"/>
    <property type="molecule type" value="Genomic_DNA"/>
</dbReference>
<keyword evidence="4 9" id="KW-1003">Cell membrane</keyword>
<comment type="similarity">
    <text evidence="3 9">Belongs to the CobD/CbiB family.</text>
</comment>
<evidence type="ECO:0000256" key="6">
    <source>
        <dbReference type="ARBA" id="ARBA00022692"/>
    </source>
</evidence>
<dbReference type="Pfam" id="PF03186">
    <property type="entry name" value="CobD_Cbib"/>
    <property type="match status" value="1"/>
</dbReference>
<name>A0A238KCU1_9RHOB</name>
<dbReference type="RefSeq" id="WP_093996552.1">
    <property type="nucleotide sequence ID" value="NZ_FXYD01000003.1"/>
</dbReference>
<feature type="transmembrane region" description="Helical" evidence="9">
    <location>
        <begin position="143"/>
        <end position="164"/>
    </location>
</feature>
<dbReference type="NCBIfam" id="TIGR00380">
    <property type="entry name" value="cobal_cbiB"/>
    <property type="match status" value="1"/>
</dbReference>
<comment type="caution">
    <text evidence="9">Lacks conserved residue(s) required for the propagation of feature annotation.</text>
</comment>
<dbReference type="InterPro" id="IPR004485">
    <property type="entry name" value="Cobalamin_biosynth_CobD/CbiB"/>
</dbReference>
<dbReference type="UniPathway" id="UPA00148"/>
<feature type="transmembrane region" description="Helical" evidence="9">
    <location>
        <begin position="286"/>
        <end position="312"/>
    </location>
</feature>
<evidence type="ECO:0000256" key="2">
    <source>
        <dbReference type="ARBA" id="ARBA00004953"/>
    </source>
</evidence>
<evidence type="ECO:0000313" key="10">
    <source>
        <dbReference type="EMBL" id="SMX39856.1"/>
    </source>
</evidence>
<evidence type="ECO:0000256" key="8">
    <source>
        <dbReference type="ARBA" id="ARBA00023136"/>
    </source>
</evidence>
<dbReference type="HAMAP" id="MF_00024">
    <property type="entry name" value="CobD_CbiB"/>
    <property type="match status" value="1"/>
</dbReference>
<dbReference type="GO" id="GO:0048472">
    <property type="term" value="F:threonine-phosphate decarboxylase activity"/>
    <property type="evidence" value="ECO:0007669"/>
    <property type="project" value="InterPro"/>
</dbReference>
<dbReference type="AlphaFoldDB" id="A0A238KCU1"/>
<sequence>MALVLAMLLDAAFGEPKWLWDRVAHPAVLMGRAVGWLDQRLNNRTRRAGVITVAILTIGALVLGLILWAIPGIWVEVIVGAMLLAQRSLVQHVQAVADALRLSVSDGRHAVAMIVGRDVRDMDGPAVARGAIESGAENLSDGVIAPVFWFALAGLPGLLVYKVVNTADSMIGYRTEKHEAFGWAAAKLDDVLNWLPARLTALLIWCVALRRAPLASIRRDAALHRSPNAGWPEAAMAPALGVSLSGPRSYEGVMQDFAWVHADGRKDAGPNDIDAAVGILWKTWGLALLLALVITQFKGLAWWVVAVVYVIANGF</sequence>
<keyword evidence="5 9" id="KW-0169">Cobalamin biosynthesis</keyword>
<comment type="subcellular location">
    <subcellularLocation>
        <location evidence="1 9">Cell membrane</location>
        <topology evidence="1 9">Multi-pass membrane protein</topology>
    </subcellularLocation>
</comment>
<comment type="pathway">
    <text evidence="2 9">Cofactor biosynthesis; adenosylcobalamin biosynthesis.</text>
</comment>
<gene>
    <name evidence="9" type="primary">cobD</name>
    <name evidence="10" type="ORF">OCA8868_02166</name>
</gene>
<organism evidence="10 11">
    <name type="scientific">Octadecabacter ascidiaceicola</name>
    <dbReference type="NCBI Taxonomy" id="1655543"/>
    <lineage>
        <taxon>Bacteria</taxon>
        <taxon>Pseudomonadati</taxon>
        <taxon>Pseudomonadota</taxon>
        <taxon>Alphaproteobacteria</taxon>
        <taxon>Rhodobacterales</taxon>
        <taxon>Roseobacteraceae</taxon>
        <taxon>Octadecabacter</taxon>
    </lineage>
</organism>
<protein>
    <recommendedName>
        <fullName evidence="9">Cobalamin biosynthesis protein CobD</fullName>
    </recommendedName>
</protein>
<keyword evidence="7 9" id="KW-1133">Transmembrane helix</keyword>
<evidence type="ECO:0000256" key="3">
    <source>
        <dbReference type="ARBA" id="ARBA00006263"/>
    </source>
</evidence>
<keyword evidence="8 9" id="KW-0472">Membrane</keyword>
<accession>A0A238KCU1</accession>
<evidence type="ECO:0000256" key="9">
    <source>
        <dbReference type="HAMAP-Rule" id="MF_00024"/>
    </source>
</evidence>
<proteinExistence type="inferred from homology"/>
<dbReference type="Proteomes" id="UP000203464">
    <property type="component" value="Unassembled WGS sequence"/>
</dbReference>
<keyword evidence="6 9" id="KW-0812">Transmembrane</keyword>
<evidence type="ECO:0000256" key="7">
    <source>
        <dbReference type="ARBA" id="ARBA00022989"/>
    </source>
</evidence>
<dbReference type="OrthoDB" id="9811967at2"/>
<evidence type="ECO:0000256" key="5">
    <source>
        <dbReference type="ARBA" id="ARBA00022573"/>
    </source>
</evidence>
<reference evidence="11" key="1">
    <citation type="submission" date="2017-05" db="EMBL/GenBank/DDBJ databases">
        <authorList>
            <person name="Rodrigo-Torres L."/>
            <person name="Arahal R. D."/>
            <person name="Lucena T."/>
        </authorList>
    </citation>
    <scope>NUCLEOTIDE SEQUENCE [LARGE SCALE GENOMIC DNA]</scope>
    <source>
        <strain evidence="11">CECT 8868</strain>
    </source>
</reference>
<keyword evidence="11" id="KW-1185">Reference proteome</keyword>